<feature type="domain" description="Ketopantoate reductase C-terminal" evidence="7">
    <location>
        <begin position="199"/>
        <end position="317"/>
    </location>
</feature>
<dbReference type="EMBL" id="SWFS01000371">
    <property type="protein sequence ID" value="KAA8908080.1"/>
    <property type="molecule type" value="Genomic_DNA"/>
</dbReference>
<dbReference type="InterPro" id="IPR013752">
    <property type="entry name" value="KPA_reductase"/>
</dbReference>
<evidence type="ECO:0000256" key="4">
    <source>
        <dbReference type="RuleBase" id="RU362068"/>
    </source>
</evidence>
<comment type="caution">
    <text evidence="8">The sequence shown here is derived from an EMBL/GenBank/DDBJ whole genome shotgun (WGS) entry which is preliminary data.</text>
</comment>
<comment type="function">
    <text evidence="4">Catalyzes the NADPH-dependent reduction of ketopantoate into pantoic acid.</text>
</comment>
<evidence type="ECO:0000256" key="1">
    <source>
        <dbReference type="ARBA" id="ARBA00007870"/>
    </source>
</evidence>
<accession>A0A642UYN4</accession>
<dbReference type="PANTHER" id="PTHR21708:SF30">
    <property type="entry name" value="2-DEHYDROPANTOATE 2-REDUCTASE-RELATED"/>
    <property type="match status" value="1"/>
</dbReference>
<dbReference type="GO" id="GO:0008677">
    <property type="term" value="F:2-dehydropantoate 2-reductase activity"/>
    <property type="evidence" value="ECO:0007669"/>
    <property type="project" value="UniProtKB-EC"/>
</dbReference>
<comment type="similarity">
    <text evidence="1 4">Belongs to the ketopantoate reductase family.</text>
</comment>
<dbReference type="VEuPathDB" id="FungiDB:TRICI_004831"/>
<evidence type="ECO:0000313" key="8">
    <source>
        <dbReference type="EMBL" id="KAA8908080.1"/>
    </source>
</evidence>
<dbReference type="EC" id="1.1.1.169" evidence="4"/>
<dbReference type="PANTHER" id="PTHR21708">
    <property type="entry name" value="PROBABLE 2-DEHYDROPANTOATE 2-REDUCTASE"/>
    <property type="match status" value="1"/>
</dbReference>
<dbReference type="AlphaFoldDB" id="A0A642UYN4"/>
<dbReference type="Gene3D" id="1.10.1040.10">
    <property type="entry name" value="N-(1-d-carboxylethyl)-l-norvaline Dehydrogenase, domain 2"/>
    <property type="match status" value="1"/>
</dbReference>
<dbReference type="NCBIfam" id="TIGR00745">
    <property type="entry name" value="apbA_panE"/>
    <property type="match status" value="1"/>
</dbReference>
<reference evidence="8" key="1">
    <citation type="journal article" date="2019" name="G3 (Bethesda)">
        <title>Genome Assemblies of Two Rare Opportunistic Yeast Pathogens: Diutina rugosa (syn. Candida rugosa) and Trichomonascus ciferrii (syn. Candida ciferrii).</title>
        <authorList>
            <person name="Mixao V."/>
            <person name="Saus E."/>
            <person name="Hansen A.P."/>
            <person name="Lass-Florl C."/>
            <person name="Gabaldon T."/>
        </authorList>
    </citation>
    <scope>NUCLEOTIDE SEQUENCE</scope>
    <source>
        <strain evidence="8">CBS 4856</strain>
    </source>
</reference>
<comment type="catalytic activity">
    <reaction evidence="4">
        <text>(R)-pantoate + NADP(+) = 2-dehydropantoate + NADPH + H(+)</text>
        <dbReference type="Rhea" id="RHEA:16233"/>
        <dbReference type="ChEBI" id="CHEBI:11561"/>
        <dbReference type="ChEBI" id="CHEBI:15378"/>
        <dbReference type="ChEBI" id="CHEBI:15980"/>
        <dbReference type="ChEBI" id="CHEBI:57783"/>
        <dbReference type="ChEBI" id="CHEBI:58349"/>
        <dbReference type="EC" id="1.1.1.169"/>
    </reaction>
</comment>
<keyword evidence="2 4" id="KW-0521">NADP</keyword>
<dbReference type="OrthoDB" id="3609at2759"/>
<keyword evidence="9" id="KW-1185">Reference proteome</keyword>
<dbReference type="GO" id="GO:0015940">
    <property type="term" value="P:pantothenate biosynthetic process"/>
    <property type="evidence" value="ECO:0007669"/>
    <property type="project" value="InterPro"/>
</dbReference>
<sequence length="346" mass="37854">MSGDKANILLVGSGGVGTIASVGLEMSGKASVTSVLRSDYDRVKERGFEIQSIDYGNFESWRPTHVEKSVQEAMDKHGPFDYILVATKVLPEIQPTEKLIQPAVTPRKSVIVLIQNGIGIEEPVANAFPENIILSGVSMVSAHNYGGKVVEHEPDELIIGYFDSPGFEKDQLLQTAREFVALYSAAGADCVLTEELNFTRWRKLVYNSTINTTCALTRVDAGRSFHSGMEQQLVVPAMREIIAIAKSEGITIPESAITDMVESDDGVYATPSMQVDVEKGNPMELEVILGNPLRTARKNGVPTPILSVVYELLKAVQFSLMERRGHIKLPKNGPTRSAGDVPYYKQ</sequence>
<organism evidence="8 9">
    <name type="scientific">Trichomonascus ciferrii</name>
    <dbReference type="NCBI Taxonomy" id="44093"/>
    <lineage>
        <taxon>Eukaryota</taxon>
        <taxon>Fungi</taxon>
        <taxon>Dikarya</taxon>
        <taxon>Ascomycota</taxon>
        <taxon>Saccharomycotina</taxon>
        <taxon>Dipodascomycetes</taxon>
        <taxon>Dipodascales</taxon>
        <taxon>Trichomonascaceae</taxon>
        <taxon>Trichomonascus</taxon>
        <taxon>Trichomonascus ciferrii complex</taxon>
    </lineage>
</organism>
<feature type="region of interest" description="Disordered" evidence="5">
    <location>
        <begin position="327"/>
        <end position="346"/>
    </location>
</feature>
<evidence type="ECO:0000256" key="5">
    <source>
        <dbReference type="SAM" id="MobiDB-lite"/>
    </source>
</evidence>
<dbReference type="GO" id="GO:0005737">
    <property type="term" value="C:cytoplasm"/>
    <property type="evidence" value="ECO:0007669"/>
    <property type="project" value="TreeGrafter"/>
</dbReference>
<dbReference type="InterPro" id="IPR051402">
    <property type="entry name" value="KPR-Related"/>
</dbReference>
<dbReference type="InterPro" id="IPR003710">
    <property type="entry name" value="ApbA"/>
</dbReference>
<dbReference type="Proteomes" id="UP000761534">
    <property type="component" value="Unassembled WGS sequence"/>
</dbReference>
<feature type="domain" description="Ketopantoate reductase N-terminal" evidence="6">
    <location>
        <begin position="8"/>
        <end position="163"/>
    </location>
</feature>
<dbReference type="FunFam" id="1.10.1040.10:FF:000017">
    <property type="entry name" value="2-dehydropantoate 2-reductase"/>
    <property type="match status" value="1"/>
</dbReference>
<dbReference type="InterPro" id="IPR008927">
    <property type="entry name" value="6-PGluconate_DH-like_C_sf"/>
</dbReference>
<proteinExistence type="inferred from homology"/>
<dbReference type="InterPro" id="IPR013332">
    <property type="entry name" value="KPR_N"/>
</dbReference>
<evidence type="ECO:0000259" key="7">
    <source>
        <dbReference type="Pfam" id="PF08546"/>
    </source>
</evidence>
<evidence type="ECO:0000259" key="6">
    <source>
        <dbReference type="Pfam" id="PF02558"/>
    </source>
</evidence>
<dbReference type="Pfam" id="PF08546">
    <property type="entry name" value="ApbA_C"/>
    <property type="match status" value="1"/>
</dbReference>
<dbReference type="Gene3D" id="3.40.50.720">
    <property type="entry name" value="NAD(P)-binding Rossmann-like Domain"/>
    <property type="match status" value="1"/>
</dbReference>
<dbReference type="InterPro" id="IPR036291">
    <property type="entry name" value="NAD(P)-bd_dom_sf"/>
</dbReference>
<evidence type="ECO:0000313" key="9">
    <source>
        <dbReference type="Proteomes" id="UP000761534"/>
    </source>
</evidence>
<dbReference type="InterPro" id="IPR013328">
    <property type="entry name" value="6PGD_dom2"/>
</dbReference>
<evidence type="ECO:0000256" key="3">
    <source>
        <dbReference type="ARBA" id="ARBA00023002"/>
    </source>
</evidence>
<dbReference type="SUPFAM" id="SSF48179">
    <property type="entry name" value="6-phosphogluconate dehydrogenase C-terminal domain-like"/>
    <property type="match status" value="1"/>
</dbReference>
<name>A0A642UYN4_9ASCO</name>
<evidence type="ECO:0000256" key="2">
    <source>
        <dbReference type="ARBA" id="ARBA00022857"/>
    </source>
</evidence>
<protein>
    <recommendedName>
        <fullName evidence="4">2-dehydropantoate 2-reductase</fullName>
        <ecNumber evidence="4">1.1.1.169</ecNumber>
    </recommendedName>
    <alternativeName>
        <fullName evidence="4">Ketopantoate reductase</fullName>
    </alternativeName>
</protein>
<dbReference type="SUPFAM" id="SSF51735">
    <property type="entry name" value="NAD(P)-binding Rossmann-fold domains"/>
    <property type="match status" value="1"/>
</dbReference>
<keyword evidence="3 4" id="KW-0560">Oxidoreductase</keyword>
<dbReference type="Pfam" id="PF02558">
    <property type="entry name" value="ApbA"/>
    <property type="match status" value="1"/>
</dbReference>
<gene>
    <name evidence="8" type="ORF">TRICI_004831</name>
</gene>